<comment type="caution">
    <text evidence="2">The sequence shown here is derived from an EMBL/GenBank/DDBJ whole genome shotgun (WGS) entry which is preliminary data.</text>
</comment>
<keyword evidence="1" id="KW-0812">Transmembrane</keyword>
<evidence type="ECO:0008006" key="4">
    <source>
        <dbReference type="Google" id="ProtNLM"/>
    </source>
</evidence>
<accession>A0A163MT59</accession>
<evidence type="ECO:0000313" key="3">
    <source>
        <dbReference type="Proteomes" id="UP000076510"/>
    </source>
</evidence>
<keyword evidence="1" id="KW-1133">Transmembrane helix</keyword>
<feature type="transmembrane region" description="Helical" evidence="1">
    <location>
        <begin position="6"/>
        <end position="30"/>
    </location>
</feature>
<reference evidence="3" key="1">
    <citation type="submission" date="2016-01" db="EMBL/GenBank/DDBJ databases">
        <title>Whole genome sequencing of Bhargavaea cecembensis T14.</title>
        <authorList>
            <person name="Hong K.W."/>
        </authorList>
    </citation>
    <scope>NUCLEOTIDE SEQUENCE [LARGE SCALE GENOMIC DNA]</scope>
    <source>
        <strain evidence="3">M19</strain>
    </source>
</reference>
<dbReference type="AlphaFoldDB" id="A0A163MT59"/>
<dbReference type="Proteomes" id="UP000076510">
    <property type="component" value="Unassembled WGS sequence"/>
</dbReference>
<name>A0A163MT59_9BACI</name>
<sequence>MGGGDSVFMVSLLILCAGLVFVTAVAVRLVNNGKQKTDLKEERLAAVEDKLDKILIAMKEKSP</sequence>
<dbReference type="EMBL" id="LQQY01000002">
    <property type="protein sequence ID" value="KZE53330.1"/>
    <property type="molecule type" value="Genomic_DNA"/>
</dbReference>
<organism evidence="2 3">
    <name type="scientific">Rossellomorea marisflavi</name>
    <dbReference type="NCBI Taxonomy" id="189381"/>
    <lineage>
        <taxon>Bacteria</taxon>
        <taxon>Bacillati</taxon>
        <taxon>Bacillota</taxon>
        <taxon>Bacilli</taxon>
        <taxon>Bacillales</taxon>
        <taxon>Bacillaceae</taxon>
        <taxon>Rossellomorea</taxon>
    </lineage>
</organism>
<proteinExistence type="predicted"/>
<evidence type="ECO:0000313" key="2">
    <source>
        <dbReference type="EMBL" id="KZE53330.1"/>
    </source>
</evidence>
<keyword evidence="1" id="KW-0472">Membrane</keyword>
<evidence type="ECO:0000256" key="1">
    <source>
        <dbReference type="SAM" id="Phobius"/>
    </source>
</evidence>
<gene>
    <name evidence="2" type="ORF">AV649_11220</name>
</gene>
<protein>
    <recommendedName>
        <fullName evidence="4">DUF4083 domain-containing protein</fullName>
    </recommendedName>
</protein>
<dbReference type="RefSeq" id="WP_063190460.1">
    <property type="nucleotide sequence ID" value="NZ_JBLGCT010000002.1"/>
</dbReference>